<evidence type="ECO:0000256" key="11">
    <source>
        <dbReference type="SAM" id="Phobius"/>
    </source>
</evidence>
<comment type="function">
    <text evidence="10">Inner membrane component of the type II secretion system required for the energy-dependent secretion of extracellular factors such as proteases and toxins from the periplasm.</text>
</comment>
<evidence type="ECO:0000313" key="12">
    <source>
        <dbReference type="EMBL" id="GAA0722410.1"/>
    </source>
</evidence>
<dbReference type="Pfam" id="PF04612">
    <property type="entry name" value="T2SSM"/>
    <property type="match status" value="1"/>
</dbReference>
<dbReference type="InterPro" id="IPR023229">
    <property type="entry name" value="T2SS_M_periplasmic_sf"/>
</dbReference>
<dbReference type="Proteomes" id="UP001501523">
    <property type="component" value="Unassembled WGS sequence"/>
</dbReference>
<keyword evidence="7 10" id="KW-0653">Protein transport</keyword>
<dbReference type="EMBL" id="BAAAEU010000024">
    <property type="protein sequence ID" value="GAA0722410.1"/>
    <property type="molecule type" value="Genomic_DNA"/>
</dbReference>
<evidence type="ECO:0000256" key="2">
    <source>
        <dbReference type="ARBA" id="ARBA00010637"/>
    </source>
</evidence>
<dbReference type="SUPFAM" id="SSF103054">
    <property type="entry name" value="General secretion pathway protein M, EpsM"/>
    <property type="match status" value="1"/>
</dbReference>
<evidence type="ECO:0000256" key="3">
    <source>
        <dbReference type="ARBA" id="ARBA00022448"/>
    </source>
</evidence>
<keyword evidence="8 11" id="KW-1133">Transmembrane helix</keyword>
<evidence type="ECO:0000256" key="7">
    <source>
        <dbReference type="ARBA" id="ARBA00022927"/>
    </source>
</evidence>
<organism evidence="12 13">
    <name type="scientific">Dokdonella soli</name>
    <dbReference type="NCBI Taxonomy" id="529810"/>
    <lineage>
        <taxon>Bacteria</taxon>
        <taxon>Pseudomonadati</taxon>
        <taxon>Pseudomonadota</taxon>
        <taxon>Gammaproteobacteria</taxon>
        <taxon>Lysobacterales</taxon>
        <taxon>Rhodanobacteraceae</taxon>
        <taxon>Dokdonella</taxon>
    </lineage>
</organism>
<feature type="transmembrane region" description="Helical" evidence="11">
    <location>
        <begin position="16"/>
        <end position="34"/>
    </location>
</feature>
<keyword evidence="6 11" id="KW-0812">Transmembrane</keyword>
<evidence type="ECO:0000256" key="10">
    <source>
        <dbReference type="PIRNR" id="PIRNR006291"/>
    </source>
</evidence>
<dbReference type="Gene3D" id="3.30.1360.100">
    <property type="entry name" value="General secretion pathway protein M, EpsM"/>
    <property type="match status" value="1"/>
</dbReference>
<evidence type="ECO:0000256" key="5">
    <source>
        <dbReference type="ARBA" id="ARBA00022519"/>
    </source>
</evidence>
<comment type="caution">
    <text evidence="12">The sequence shown here is derived from an EMBL/GenBank/DDBJ whole genome shotgun (WGS) entry which is preliminary data.</text>
</comment>
<evidence type="ECO:0000313" key="13">
    <source>
        <dbReference type="Proteomes" id="UP001501523"/>
    </source>
</evidence>
<evidence type="ECO:0000256" key="9">
    <source>
        <dbReference type="ARBA" id="ARBA00023136"/>
    </source>
</evidence>
<keyword evidence="3 10" id="KW-0813">Transport</keyword>
<keyword evidence="13" id="KW-1185">Reference proteome</keyword>
<evidence type="ECO:0000256" key="8">
    <source>
        <dbReference type="ARBA" id="ARBA00022989"/>
    </source>
</evidence>
<comment type="similarity">
    <text evidence="2 10">Belongs to the GSP M family.</text>
</comment>
<keyword evidence="4 10" id="KW-1003">Cell membrane</keyword>
<dbReference type="PIRSF" id="PIRSF006291">
    <property type="entry name" value="GspM"/>
    <property type="match status" value="1"/>
</dbReference>
<dbReference type="InterPro" id="IPR007690">
    <property type="entry name" value="T2SS_GspM"/>
</dbReference>
<evidence type="ECO:0000256" key="1">
    <source>
        <dbReference type="ARBA" id="ARBA00004377"/>
    </source>
</evidence>
<reference evidence="13" key="1">
    <citation type="journal article" date="2019" name="Int. J. Syst. Evol. Microbiol.">
        <title>The Global Catalogue of Microorganisms (GCM) 10K type strain sequencing project: providing services to taxonomists for standard genome sequencing and annotation.</title>
        <authorList>
            <consortium name="The Broad Institute Genomics Platform"/>
            <consortium name="The Broad Institute Genome Sequencing Center for Infectious Disease"/>
            <person name="Wu L."/>
            <person name="Ma J."/>
        </authorList>
    </citation>
    <scope>NUCLEOTIDE SEQUENCE [LARGE SCALE GENOMIC DNA]</scope>
    <source>
        <strain evidence="13">JCM 15421</strain>
    </source>
</reference>
<proteinExistence type="inferred from homology"/>
<sequence>MIAAWWQALAPNERRMLGIGTVIVVVLLGWALLWHPLAAKRAELEQNVENQRRDLAYVRLGAAEVEKLRSAGTRSRADRQGKSLLALADATARAAGLDAALKRVEPVGARSVRVSFEAANFDALVQWIEGLSKGYGVEASDLSADRADGIGLVNARVTLQEAP</sequence>
<evidence type="ECO:0000256" key="6">
    <source>
        <dbReference type="ARBA" id="ARBA00022692"/>
    </source>
</evidence>
<keyword evidence="5 10" id="KW-0997">Cell inner membrane</keyword>
<comment type="subcellular location">
    <subcellularLocation>
        <location evidence="1">Cell inner membrane</location>
        <topology evidence="1">Single-pass membrane protein</topology>
    </subcellularLocation>
</comment>
<dbReference type="RefSeq" id="WP_343793241.1">
    <property type="nucleotide sequence ID" value="NZ_BAAAEU010000024.1"/>
</dbReference>
<gene>
    <name evidence="12" type="ORF">GCM10009105_33570</name>
</gene>
<accession>A0ABP3U182</accession>
<evidence type="ECO:0000256" key="4">
    <source>
        <dbReference type="ARBA" id="ARBA00022475"/>
    </source>
</evidence>
<keyword evidence="9 10" id="KW-0472">Membrane</keyword>
<protein>
    <recommendedName>
        <fullName evidence="10">Type II secretion system protein M</fullName>
        <shortName evidence="10">T2SS protein M</shortName>
    </recommendedName>
    <alternativeName>
        <fullName evidence="10">General secretion pathway protein M</fullName>
    </alternativeName>
</protein>
<name>A0ABP3U182_9GAMM</name>